<organism evidence="2 3">
    <name type="scientific">Clavispora lusitaniae</name>
    <name type="common">Candida lusitaniae</name>
    <dbReference type="NCBI Taxonomy" id="36911"/>
    <lineage>
        <taxon>Eukaryota</taxon>
        <taxon>Fungi</taxon>
        <taxon>Dikarya</taxon>
        <taxon>Ascomycota</taxon>
        <taxon>Saccharomycotina</taxon>
        <taxon>Pichiomycetes</taxon>
        <taxon>Metschnikowiaceae</taxon>
        <taxon>Clavispora</taxon>
    </lineage>
</organism>
<feature type="compositionally biased region" description="Polar residues" evidence="1">
    <location>
        <begin position="14"/>
        <end position="23"/>
    </location>
</feature>
<gene>
    <name evidence="2" type="ORF">A9F13_10g02145</name>
</gene>
<evidence type="ECO:0000313" key="3">
    <source>
        <dbReference type="Proteomes" id="UP000195602"/>
    </source>
</evidence>
<evidence type="ECO:0000313" key="2">
    <source>
        <dbReference type="EMBL" id="OVF08060.1"/>
    </source>
</evidence>
<name>A0AA91T1J3_CLALS</name>
<protein>
    <submittedName>
        <fullName evidence="2">Uncharacterized protein</fullName>
    </submittedName>
</protein>
<dbReference type="EMBL" id="LYUB02000010">
    <property type="protein sequence ID" value="OVF08060.1"/>
    <property type="molecule type" value="Genomic_DNA"/>
</dbReference>
<dbReference type="KEGG" id="clus:A9F13_10g02145"/>
<proteinExistence type="predicted"/>
<sequence length="67" mass="7349">MTFKPNAGYEKNLPSVNSGEASNTHNLPLYLGKSITKQEAVFFVHPSTSSGVNNEGRTFLSSKGWKF</sequence>
<dbReference type="Proteomes" id="UP000195602">
    <property type="component" value="Unassembled WGS sequence"/>
</dbReference>
<comment type="caution">
    <text evidence="2">The sequence shown here is derived from an EMBL/GenBank/DDBJ whole genome shotgun (WGS) entry which is preliminary data.</text>
</comment>
<evidence type="ECO:0000256" key="1">
    <source>
        <dbReference type="SAM" id="MobiDB-lite"/>
    </source>
</evidence>
<reference evidence="2 3" key="1">
    <citation type="submission" date="2017-04" db="EMBL/GenBank/DDBJ databases">
        <title>Draft genome of the yeast Clavispora lusitaniae type strain CBS 6936.</title>
        <authorList>
            <person name="Durrens P."/>
            <person name="Klopp C."/>
            <person name="Biteau N."/>
            <person name="Fitton-Ouhabi V."/>
            <person name="Dementhon K."/>
            <person name="Accoceberry I."/>
            <person name="Sherman D.J."/>
            <person name="Noel T."/>
        </authorList>
    </citation>
    <scope>NUCLEOTIDE SEQUENCE [LARGE SCALE GENOMIC DNA]</scope>
    <source>
        <strain evidence="2 3">CBS 6936</strain>
    </source>
</reference>
<dbReference type="AlphaFoldDB" id="A0AA91T1J3"/>
<feature type="region of interest" description="Disordered" evidence="1">
    <location>
        <begin position="1"/>
        <end position="23"/>
    </location>
</feature>
<accession>A0AA91T1J3</accession>